<evidence type="ECO:0000256" key="1">
    <source>
        <dbReference type="ARBA" id="ARBA00004571"/>
    </source>
</evidence>
<protein>
    <submittedName>
        <fullName evidence="13">TonB-dependent receptor</fullName>
    </submittedName>
</protein>
<accession>A0A508A4Z2</accession>
<evidence type="ECO:0000256" key="9">
    <source>
        <dbReference type="RuleBase" id="RU003357"/>
    </source>
</evidence>
<dbReference type="CDD" id="cd01347">
    <property type="entry name" value="ligand_gated_channel"/>
    <property type="match status" value="1"/>
</dbReference>
<evidence type="ECO:0000256" key="8">
    <source>
        <dbReference type="PROSITE-ProRule" id="PRU01360"/>
    </source>
</evidence>
<comment type="subcellular location">
    <subcellularLocation>
        <location evidence="1 8">Cell outer membrane</location>
        <topology evidence="1 8">Multi-pass membrane protein</topology>
    </subcellularLocation>
</comment>
<dbReference type="SUPFAM" id="SSF56935">
    <property type="entry name" value="Porins"/>
    <property type="match status" value="1"/>
</dbReference>
<feature type="domain" description="TonB-dependent receptor-like beta-barrel" evidence="11">
    <location>
        <begin position="537"/>
        <end position="1040"/>
    </location>
</feature>
<organism evidence="13 14">
    <name type="scientific">Marilutibacter aestuarii</name>
    <dbReference type="NCBI Taxonomy" id="1706195"/>
    <lineage>
        <taxon>Bacteria</taxon>
        <taxon>Pseudomonadati</taxon>
        <taxon>Pseudomonadota</taxon>
        <taxon>Gammaproteobacteria</taxon>
        <taxon>Lysobacterales</taxon>
        <taxon>Lysobacteraceae</taxon>
        <taxon>Marilutibacter</taxon>
    </lineage>
</organism>
<evidence type="ECO:0000256" key="3">
    <source>
        <dbReference type="ARBA" id="ARBA00022452"/>
    </source>
</evidence>
<dbReference type="EMBL" id="VICE01000135">
    <property type="protein sequence ID" value="TQD40872.1"/>
    <property type="molecule type" value="Genomic_DNA"/>
</dbReference>
<feature type="domain" description="TonB-dependent receptor plug" evidence="12">
    <location>
        <begin position="203"/>
        <end position="323"/>
    </location>
</feature>
<dbReference type="OrthoDB" id="6276154at2"/>
<dbReference type="Pfam" id="PF00593">
    <property type="entry name" value="TonB_dep_Rec_b-barrel"/>
    <property type="match status" value="1"/>
</dbReference>
<keyword evidence="2 8" id="KW-0813">Transport</keyword>
<keyword evidence="14" id="KW-1185">Reference proteome</keyword>
<evidence type="ECO:0000313" key="13">
    <source>
        <dbReference type="EMBL" id="TQD40872.1"/>
    </source>
</evidence>
<dbReference type="PANTHER" id="PTHR47234:SF2">
    <property type="entry name" value="TONB-DEPENDENT RECEPTOR"/>
    <property type="match status" value="1"/>
</dbReference>
<evidence type="ECO:0000313" key="14">
    <source>
        <dbReference type="Proteomes" id="UP000318212"/>
    </source>
</evidence>
<feature type="compositionally biased region" description="Polar residues" evidence="10">
    <location>
        <begin position="80"/>
        <end position="107"/>
    </location>
</feature>
<evidence type="ECO:0000256" key="2">
    <source>
        <dbReference type="ARBA" id="ARBA00022448"/>
    </source>
</evidence>
<proteinExistence type="inferred from homology"/>
<dbReference type="Gene3D" id="2.170.130.10">
    <property type="entry name" value="TonB-dependent receptor, plug domain"/>
    <property type="match status" value="1"/>
</dbReference>
<evidence type="ECO:0000256" key="4">
    <source>
        <dbReference type="ARBA" id="ARBA00022692"/>
    </source>
</evidence>
<keyword evidence="13" id="KW-0675">Receptor</keyword>
<dbReference type="Pfam" id="PF07715">
    <property type="entry name" value="Plug"/>
    <property type="match status" value="1"/>
</dbReference>
<dbReference type="InterPro" id="IPR039426">
    <property type="entry name" value="TonB-dep_rcpt-like"/>
</dbReference>
<keyword evidence="7 8" id="KW-0998">Cell outer membrane</keyword>
<evidence type="ECO:0000256" key="6">
    <source>
        <dbReference type="ARBA" id="ARBA00023136"/>
    </source>
</evidence>
<keyword evidence="3 8" id="KW-1134">Transmembrane beta strand</keyword>
<evidence type="ECO:0000256" key="7">
    <source>
        <dbReference type="ARBA" id="ARBA00023237"/>
    </source>
</evidence>
<evidence type="ECO:0000256" key="5">
    <source>
        <dbReference type="ARBA" id="ARBA00023077"/>
    </source>
</evidence>
<keyword evidence="5 9" id="KW-0798">TonB box</keyword>
<dbReference type="Proteomes" id="UP000318212">
    <property type="component" value="Unassembled WGS sequence"/>
</dbReference>
<evidence type="ECO:0000256" key="10">
    <source>
        <dbReference type="SAM" id="MobiDB-lite"/>
    </source>
</evidence>
<feature type="region of interest" description="Disordered" evidence="10">
    <location>
        <begin position="76"/>
        <end position="107"/>
    </location>
</feature>
<dbReference type="PROSITE" id="PS52016">
    <property type="entry name" value="TONB_DEPENDENT_REC_3"/>
    <property type="match status" value="1"/>
</dbReference>
<dbReference type="InterPro" id="IPR037066">
    <property type="entry name" value="Plug_dom_sf"/>
</dbReference>
<dbReference type="GO" id="GO:0009279">
    <property type="term" value="C:cell outer membrane"/>
    <property type="evidence" value="ECO:0007669"/>
    <property type="project" value="UniProtKB-SubCell"/>
</dbReference>
<evidence type="ECO:0000259" key="12">
    <source>
        <dbReference type="Pfam" id="PF07715"/>
    </source>
</evidence>
<dbReference type="InterPro" id="IPR036942">
    <property type="entry name" value="Beta-barrel_TonB_sf"/>
</dbReference>
<keyword evidence="4 8" id="KW-0812">Transmembrane</keyword>
<dbReference type="InterPro" id="IPR000531">
    <property type="entry name" value="Beta-barrel_TonB"/>
</dbReference>
<dbReference type="AlphaFoldDB" id="A0A508A4Z2"/>
<dbReference type="InterPro" id="IPR012910">
    <property type="entry name" value="Plug_dom"/>
</dbReference>
<comment type="caution">
    <text evidence="13">The sequence shown here is derived from an EMBL/GenBank/DDBJ whole genome shotgun (WGS) entry which is preliminary data.</text>
</comment>
<sequence length="1075" mass="116335">MISSRGCTVMSFAGFAAPACGPAGVLEQPAARSSSNGRIREGSGGIRMGRCCGFHDRDSRPLDASAPPAVRIRRGHGWASCQNRSTTSAISAEPSTSANGGTNNPARLTVRSNQTVRPHRGHDHVNSARSAPLSRRAVRMGTIMIRNTPLAAAISLLLAASPVLAQQGATVGKTVEPDATANATELDTVVVTGSNLKGIDLEGAQPVVVFDAQDIRELGANTVSDLLKNVTEAGGGTGNFTTANSGALQADSPVGSAGASLRGLGTASTLTLVNGRRIAVSSFANGSENFVDINAIPLAAVERVEILTTGASAIYGADAVAGVVNLILRSDFEGLRLAASYGDSTRDTDESRTDLSLVYGHQGERVRAMAILDAYQRNALYDRDRSISATEPRPSQQGVYPSFNDLDLSRDDVVEAGCPADQFGIGRFGEYCALNRNAFTATDPEIRQLGGYGTLEVDLTQSLRYFGELALQHNTSSADSSPAPWSEELIDFDHPGMPAELRQRLLDGDYVIDGLILGLGRFPDARRIEVTTDNWRWLNGLRGELGDWSWETALTASRSESEQRAVAGIYNVDRIRAGLLGELCADGGTDCAPDGGGLYYDPFNGQAGNSAQVLDLVRERVPRDGTSTLYGWDARFVGDWGQIDGRRIAWAVGGEARREKIEDAPSALATIDRTTGEVPVYGFGSTAVEAERTQWATYAETNLPLLDTLDLRVAGRYDHYDDFGGDFNPAVGLRWRPNDMLLMRGGWNTSFRAPSLAQVGAGTTLSSGAVPCSPGSEFFETYCAGFEGDDAYLSEVYGNPDLKPETAEAWYLGTVFALGPGTTLSIDYWNFDQENLVDIDDLDLFRRALVDPTLVFNSRPRAGDANQRELMPGVIGIATRGGEIGDLVDDVNLQLTNVGRQRTDGIDFSLEQRFEEGRHGRFNAYLDGTWTRSFERSESCSPGSVDDRRGAGRCGGDGQRLVERVGEYRYPEWLLNAGIGWQHRAWSARLWANHVDSFYDDDQRDGVPEGRRVASWTTLNLNVDWEFAERHMVGLNIRNLADRDPPVSLGSASNVDLYNHNTLGRFVTLNYVYRH</sequence>
<keyword evidence="6 8" id="KW-0472">Membrane</keyword>
<dbReference type="Gene3D" id="2.40.170.20">
    <property type="entry name" value="TonB-dependent receptor, beta-barrel domain"/>
    <property type="match status" value="1"/>
</dbReference>
<reference evidence="13 14" key="1">
    <citation type="submission" date="2019-06" db="EMBL/GenBank/DDBJ databases">
        <title>Lysobacter alkalisoli sp. nov. isolated from saline soil.</title>
        <authorList>
            <person name="Sun J.-Q."/>
            <person name="Xu L."/>
        </authorList>
    </citation>
    <scope>NUCLEOTIDE SEQUENCE [LARGE SCALE GENOMIC DNA]</scope>
    <source>
        <strain evidence="13 14">JCM 31130</strain>
    </source>
</reference>
<comment type="similarity">
    <text evidence="8 9">Belongs to the TonB-dependent receptor family.</text>
</comment>
<gene>
    <name evidence="13" type="ORF">FKV25_14205</name>
</gene>
<name>A0A508A4Z2_9GAMM</name>
<dbReference type="PANTHER" id="PTHR47234">
    <property type="match status" value="1"/>
</dbReference>
<evidence type="ECO:0000259" key="11">
    <source>
        <dbReference type="Pfam" id="PF00593"/>
    </source>
</evidence>